<dbReference type="SMART" id="SM00382">
    <property type="entry name" value="AAA"/>
    <property type="match status" value="1"/>
</dbReference>
<keyword evidence="5" id="KW-0067">ATP-binding</keyword>
<evidence type="ECO:0000256" key="4">
    <source>
        <dbReference type="ARBA" id="ARBA00022741"/>
    </source>
</evidence>
<keyword evidence="2" id="KW-0813">Transport</keyword>
<dbReference type="AlphaFoldDB" id="A0A0F9Y1E5"/>
<organism evidence="8">
    <name type="scientific">marine sediment metagenome</name>
    <dbReference type="NCBI Taxonomy" id="412755"/>
    <lineage>
        <taxon>unclassified sequences</taxon>
        <taxon>metagenomes</taxon>
        <taxon>ecological metagenomes</taxon>
    </lineage>
</organism>
<dbReference type="PROSITE" id="PS50893">
    <property type="entry name" value="ABC_TRANSPORTER_2"/>
    <property type="match status" value="1"/>
</dbReference>
<dbReference type="InterPro" id="IPR027417">
    <property type="entry name" value="P-loop_NTPase"/>
</dbReference>
<evidence type="ECO:0000256" key="1">
    <source>
        <dbReference type="ARBA" id="ARBA00004202"/>
    </source>
</evidence>
<dbReference type="GO" id="GO:0005524">
    <property type="term" value="F:ATP binding"/>
    <property type="evidence" value="ECO:0007669"/>
    <property type="project" value="UniProtKB-KW"/>
</dbReference>
<dbReference type="SUPFAM" id="SSF52540">
    <property type="entry name" value="P-loop containing nucleoside triphosphate hydrolases"/>
    <property type="match status" value="1"/>
</dbReference>
<keyword evidence="6" id="KW-0472">Membrane</keyword>
<name>A0A0F9Y1E5_9ZZZZ</name>
<dbReference type="InterPro" id="IPR003593">
    <property type="entry name" value="AAA+_ATPase"/>
</dbReference>
<protein>
    <recommendedName>
        <fullName evidence="7">ABC transporter domain-containing protein</fullName>
    </recommendedName>
</protein>
<evidence type="ECO:0000256" key="6">
    <source>
        <dbReference type="ARBA" id="ARBA00023136"/>
    </source>
</evidence>
<accession>A0A0F9Y1E5</accession>
<dbReference type="FunFam" id="3.40.50.300:FF:000016">
    <property type="entry name" value="Oligopeptide ABC transporter ATP-binding component"/>
    <property type="match status" value="1"/>
</dbReference>
<dbReference type="GO" id="GO:0005886">
    <property type="term" value="C:plasma membrane"/>
    <property type="evidence" value="ECO:0007669"/>
    <property type="project" value="UniProtKB-SubCell"/>
</dbReference>
<dbReference type="NCBIfam" id="TIGR01727">
    <property type="entry name" value="oligo_HPY"/>
    <property type="match status" value="1"/>
</dbReference>
<keyword evidence="3" id="KW-1003">Cell membrane</keyword>
<dbReference type="Pfam" id="PF08352">
    <property type="entry name" value="oligo_HPY"/>
    <property type="match status" value="1"/>
</dbReference>
<dbReference type="PANTHER" id="PTHR43297">
    <property type="entry name" value="OLIGOPEPTIDE TRANSPORT ATP-BINDING PROTEIN APPD"/>
    <property type="match status" value="1"/>
</dbReference>
<dbReference type="PANTHER" id="PTHR43297:SF2">
    <property type="entry name" value="DIPEPTIDE TRANSPORT ATP-BINDING PROTEIN DPPD"/>
    <property type="match status" value="1"/>
</dbReference>
<comment type="subcellular location">
    <subcellularLocation>
        <location evidence="1">Cell membrane</location>
        <topology evidence="1">Peripheral membrane protein</topology>
    </subcellularLocation>
</comment>
<reference evidence="8" key="1">
    <citation type="journal article" date="2015" name="Nature">
        <title>Complex archaea that bridge the gap between prokaryotes and eukaryotes.</title>
        <authorList>
            <person name="Spang A."/>
            <person name="Saw J.H."/>
            <person name="Jorgensen S.L."/>
            <person name="Zaremba-Niedzwiedzka K."/>
            <person name="Martijn J."/>
            <person name="Lind A.E."/>
            <person name="van Eijk R."/>
            <person name="Schleper C."/>
            <person name="Guy L."/>
            <person name="Ettema T.J."/>
        </authorList>
    </citation>
    <scope>NUCLEOTIDE SEQUENCE</scope>
</reference>
<dbReference type="CDD" id="cd03257">
    <property type="entry name" value="ABC_NikE_OppD_transporters"/>
    <property type="match status" value="1"/>
</dbReference>
<evidence type="ECO:0000313" key="8">
    <source>
        <dbReference type="EMBL" id="KKO05687.1"/>
    </source>
</evidence>
<proteinExistence type="predicted"/>
<dbReference type="InterPro" id="IPR050388">
    <property type="entry name" value="ABC_Ni/Peptide_Import"/>
</dbReference>
<evidence type="ECO:0000256" key="3">
    <source>
        <dbReference type="ARBA" id="ARBA00022475"/>
    </source>
</evidence>
<evidence type="ECO:0000256" key="2">
    <source>
        <dbReference type="ARBA" id="ARBA00022448"/>
    </source>
</evidence>
<dbReference type="Pfam" id="PF00005">
    <property type="entry name" value="ABC_tran"/>
    <property type="match status" value="1"/>
</dbReference>
<dbReference type="InterPro" id="IPR003439">
    <property type="entry name" value="ABC_transporter-like_ATP-bd"/>
</dbReference>
<comment type="caution">
    <text evidence="8">The sequence shown here is derived from an EMBL/GenBank/DDBJ whole genome shotgun (WGS) entry which is preliminary data.</text>
</comment>
<dbReference type="GO" id="GO:0016887">
    <property type="term" value="F:ATP hydrolysis activity"/>
    <property type="evidence" value="ECO:0007669"/>
    <property type="project" value="InterPro"/>
</dbReference>
<gene>
    <name evidence="8" type="ORF">LCGC14_0073270</name>
</gene>
<keyword evidence="4" id="KW-0547">Nucleotide-binding</keyword>
<dbReference type="InterPro" id="IPR013563">
    <property type="entry name" value="Oligopep_ABC_C"/>
</dbReference>
<dbReference type="Gene3D" id="3.40.50.300">
    <property type="entry name" value="P-loop containing nucleotide triphosphate hydrolases"/>
    <property type="match status" value="1"/>
</dbReference>
<evidence type="ECO:0000259" key="7">
    <source>
        <dbReference type="PROSITE" id="PS50893"/>
    </source>
</evidence>
<dbReference type="GO" id="GO:0015833">
    <property type="term" value="P:peptide transport"/>
    <property type="evidence" value="ECO:0007669"/>
    <property type="project" value="InterPro"/>
</dbReference>
<dbReference type="EMBL" id="LAZR01000018">
    <property type="protein sequence ID" value="KKO05687.1"/>
    <property type="molecule type" value="Genomic_DNA"/>
</dbReference>
<evidence type="ECO:0000256" key="5">
    <source>
        <dbReference type="ARBA" id="ARBA00022840"/>
    </source>
</evidence>
<feature type="domain" description="ABC transporter" evidence="7">
    <location>
        <begin position="18"/>
        <end position="268"/>
    </location>
</feature>
<sequence length="349" mass="37984">MSNLSSAERSTAPASPLLSVKQLRVDLPVAKGTLHAVRGIDFHVERGEMLCLVGESGCGKSMTSLALMGLLPRKAQINADCLNFDGVDLLTVSERERSNLRGSRMAMIFQEPMTALNPAYTLGNQLCEALRRHQRVSRKAAHDRALYLLKRVGISAAEERMRQYPHQLSGGLRQRVMIAMALMCEPDLIIADEPTTALDVTIQAQILHLLRDLQQEFGTAVIFITHDLGVVARIADRVAVMYAGEVIETASAQALFHAPSHPYTQGLLRCIPTPGKTLPGSRLQAIPGVVPSLIDKVEGCAFCNRCDQADQLCHTTPPLQTVAGGHLSRCHFAHLLANPATIHAQEVTL</sequence>